<keyword evidence="2" id="KW-0732">Signal</keyword>
<feature type="compositionally biased region" description="Polar residues" evidence="1">
    <location>
        <begin position="44"/>
        <end position="53"/>
    </location>
</feature>
<name>A0ABY7SUB1_9RHOB</name>
<protein>
    <submittedName>
        <fullName evidence="3">Uncharacterized protein</fullName>
    </submittedName>
</protein>
<sequence>MRLRIATPFVLAALMAAPALAQEARTTVPVIPAPTAQTAPQATDTRLQSQPATVTPARKSNCARSKQVMS</sequence>
<dbReference type="Proteomes" id="UP001218412">
    <property type="component" value="Chromosome"/>
</dbReference>
<accession>A0ABY7SUB1</accession>
<keyword evidence="4" id="KW-1185">Reference proteome</keyword>
<dbReference type="EMBL" id="CP067134">
    <property type="protein sequence ID" value="WCR10637.1"/>
    <property type="molecule type" value="Genomic_DNA"/>
</dbReference>
<feature type="region of interest" description="Disordered" evidence="1">
    <location>
        <begin position="33"/>
        <end position="70"/>
    </location>
</feature>
<dbReference type="RefSeq" id="WP_272858704.1">
    <property type="nucleotide sequence ID" value="NZ_CP067134.1"/>
</dbReference>
<evidence type="ECO:0000313" key="4">
    <source>
        <dbReference type="Proteomes" id="UP001218412"/>
    </source>
</evidence>
<proteinExistence type="predicted"/>
<gene>
    <name evidence="3" type="ORF">JHW45_16595</name>
</gene>
<evidence type="ECO:0000313" key="3">
    <source>
        <dbReference type="EMBL" id="WCR10637.1"/>
    </source>
</evidence>
<feature type="chain" id="PRO_5046919790" evidence="2">
    <location>
        <begin position="22"/>
        <end position="70"/>
    </location>
</feature>
<feature type="compositionally biased region" description="Low complexity" evidence="1">
    <location>
        <begin position="33"/>
        <end position="43"/>
    </location>
</feature>
<evidence type="ECO:0000256" key="2">
    <source>
        <dbReference type="SAM" id="SignalP"/>
    </source>
</evidence>
<reference evidence="3 4" key="1">
    <citation type="submission" date="2021-01" db="EMBL/GenBank/DDBJ databases">
        <title>Biogeographic distribution of Paracoccus.</title>
        <authorList>
            <person name="Hollensteiner J."/>
            <person name="Leineberger J."/>
            <person name="Brinkhoff T."/>
            <person name="Daniel R."/>
        </authorList>
    </citation>
    <scope>NUCLEOTIDE SEQUENCE [LARGE SCALE GENOMIC DNA]</scope>
    <source>
        <strain evidence="3 4">LMG25392</strain>
    </source>
</reference>
<organism evidence="3 4">
    <name type="scientific">Paracoccus stylophorae</name>
    <dbReference type="NCBI Taxonomy" id="659350"/>
    <lineage>
        <taxon>Bacteria</taxon>
        <taxon>Pseudomonadati</taxon>
        <taxon>Pseudomonadota</taxon>
        <taxon>Alphaproteobacteria</taxon>
        <taxon>Rhodobacterales</taxon>
        <taxon>Paracoccaceae</taxon>
        <taxon>Paracoccus</taxon>
    </lineage>
</organism>
<feature type="signal peptide" evidence="2">
    <location>
        <begin position="1"/>
        <end position="21"/>
    </location>
</feature>
<evidence type="ECO:0000256" key="1">
    <source>
        <dbReference type="SAM" id="MobiDB-lite"/>
    </source>
</evidence>